<dbReference type="GO" id="GO:0005886">
    <property type="term" value="C:plasma membrane"/>
    <property type="evidence" value="ECO:0007669"/>
    <property type="project" value="UniProtKB-SubCell"/>
</dbReference>
<organism evidence="10">
    <name type="scientific">mine drainage metagenome</name>
    <dbReference type="NCBI Taxonomy" id="410659"/>
    <lineage>
        <taxon>unclassified sequences</taxon>
        <taxon>metagenomes</taxon>
        <taxon>ecological metagenomes</taxon>
    </lineage>
</organism>
<dbReference type="Gene3D" id="3.30.70.270">
    <property type="match status" value="1"/>
</dbReference>
<feature type="transmembrane region" description="Helical" evidence="6">
    <location>
        <begin position="12"/>
        <end position="35"/>
    </location>
</feature>
<keyword evidence="2" id="KW-1003">Cell membrane</keyword>
<feature type="transmembrane region" description="Helical" evidence="6">
    <location>
        <begin position="42"/>
        <end position="64"/>
    </location>
</feature>
<dbReference type="PROSITE" id="PS50887">
    <property type="entry name" value="GGDEF"/>
    <property type="match status" value="1"/>
</dbReference>
<reference evidence="10" key="1">
    <citation type="submission" date="2016-10" db="EMBL/GenBank/DDBJ databases">
        <title>Sequence of Gallionella enrichment culture.</title>
        <authorList>
            <person name="Poehlein A."/>
            <person name="Muehling M."/>
            <person name="Daniel R."/>
        </authorList>
    </citation>
    <scope>NUCLEOTIDE SEQUENCE</scope>
</reference>
<dbReference type="SUPFAM" id="SSF55785">
    <property type="entry name" value="PYP-like sensor domain (PAS domain)"/>
    <property type="match status" value="1"/>
</dbReference>
<evidence type="ECO:0000259" key="9">
    <source>
        <dbReference type="PROSITE" id="PS50887"/>
    </source>
</evidence>
<dbReference type="GO" id="GO:0071111">
    <property type="term" value="F:cyclic-guanylate-specific phosphodiesterase activity"/>
    <property type="evidence" value="ECO:0007669"/>
    <property type="project" value="UniProtKB-EC"/>
</dbReference>
<dbReference type="SMART" id="SM00267">
    <property type="entry name" value="GGDEF"/>
    <property type="match status" value="1"/>
</dbReference>
<proteinExistence type="predicted"/>
<evidence type="ECO:0000256" key="2">
    <source>
        <dbReference type="ARBA" id="ARBA00022475"/>
    </source>
</evidence>
<dbReference type="EC" id="3.1.4.52" evidence="10"/>
<dbReference type="EMBL" id="MLJW01000059">
    <property type="protein sequence ID" value="OIR04248.1"/>
    <property type="molecule type" value="Genomic_DNA"/>
</dbReference>
<feature type="transmembrane region" description="Helical" evidence="6">
    <location>
        <begin position="149"/>
        <end position="169"/>
    </location>
</feature>
<evidence type="ECO:0000256" key="4">
    <source>
        <dbReference type="ARBA" id="ARBA00022989"/>
    </source>
</evidence>
<comment type="caution">
    <text evidence="10">The sequence shown here is derived from an EMBL/GenBank/DDBJ whole genome shotgun (WGS) entry which is preliminary data.</text>
</comment>
<sequence>MPYVIKSLGLVIAYLAAAKVGLVFGTVSSSAMIFWPPGGIALAALLLGGVRFLPPVFVAAYLTAEMVDAPAIFALGFSLGSVLETFAGYFLLRRFGDVDLSLNRLRDMALLIFLGGLIPSVVTSILVPVALLESNMISSEMLPDVMWQWWRADVLGIAFFTPIVLVFAIRKSKFFKARRAWEMAALWVVAFVVGQSVFLGWHLPGVPHDQQLGLTWVFPLLIWAGLRTGRRNTALIQLLFLSQVLAGAYLQAGYFSDDFVRYGLANFWMFAMMLAVAGMALAILSTLQRRAMHQLALNAKVSEVSNEGIVIVDANGNIVDVNSAFTVLTGYTRDEVLGQNPRLLKSGKQSSEFFADMWKALIEAGHWEGELWNRRKDGVAYLEKLAIYTLKGEHGKVANRIGIFSDITQSRAEQETVAHHAQHDFLTNLPNRMLFRDRFKQQLASAKRNEKKFAVIYVDLDKFKPVNDRLGHQIGDQLLVAVAERLKSQVREVDTVSRFGGDEFAILLSEVMTRNDVTILAGKILVALSQPFILEGNTVGISGSLGIAMYPDDGSEMEAIMSKADAAMYRAKHNGSNTYCWCGEYA</sequence>
<dbReference type="InterPro" id="IPR052163">
    <property type="entry name" value="DGC-Regulatory_Protein"/>
</dbReference>
<keyword evidence="10" id="KW-0378">Hydrolase</keyword>
<dbReference type="Pfam" id="PF00990">
    <property type="entry name" value="GGDEF"/>
    <property type="match status" value="1"/>
</dbReference>
<feature type="transmembrane region" description="Helical" evidence="6">
    <location>
        <begin position="108"/>
        <end position="129"/>
    </location>
</feature>
<dbReference type="AlphaFoldDB" id="A0A1J5SJN8"/>
<dbReference type="InterPro" id="IPR000014">
    <property type="entry name" value="PAS"/>
</dbReference>
<feature type="transmembrane region" description="Helical" evidence="6">
    <location>
        <begin position="238"/>
        <end position="255"/>
    </location>
</feature>
<dbReference type="FunFam" id="3.30.70.270:FF:000001">
    <property type="entry name" value="Diguanylate cyclase domain protein"/>
    <property type="match status" value="1"/>
</dbReference>
<keyword evidence="5 6" id="KW-0472">Membrane</keyword>
<keyword evidence="3 6" id="KW-0812">Transmembrane</keyword>
<name>A0A1J5SJN8_9ZZZZ</name>
<evidence type="ECO:0000256" key="1">
    <source>
        <dbReference type="ARBA" id="ARBA00004651"/>
    </source>
</evidence>
<dbReference type="NCBIfam" id="TIGR00229">
    <property type="entry name" value="sensory_box"/>
    <property type="match status" value="1"/>
</dbReference>
<evidence type="ECO:0000313" key="10">
    <source>
        <dbReference type="EMBL" id="OIR04248.1"/>
    </source>
</evidence>
<dbReference type="InterPro" id="IPR029787">
    <property type="entry name" value="Nucleotide_cyclase"/>
</dbReference>
<feature type="domain" description="PAS" evidence="7">
    <location>
        <begin position="294"/>
        <end position="340"/>
    </location>
</feature>
<dbReference type="InterPro" id="IPR043128">
    <property type="entry name" value="Rev_trsase/Diguanyl_cyclase"/>
</dbReference>
<dbReference type="InterPro" id="IPR000160">
    <property type="entry name" value="GGDEF_dom"/>
</dbReference>
<dbReference type="PROSITE" id="PS50113">
    <property type="entry name" value="PAC"/>
    <property type="match status" value="1"/>
</dbReference>
<dbReference type="SUPFAM" id="SSF55073">
    <property type="entry name" value="Nucleotide cyclase"/>
    <property type="match status" value="1"/>
</dbReference>
<dbReference type="SMART" id="SM00091">
    <property type="entry name" value="PAS"/>
    <property type="match status" value="1"/>
</dbReference>
<dbReference type="Pfam" id="PF05231">
    <property type="entry name" value="MASE1"/>
    <property type="match status" value="1"/>
</dbReference>
<feature type="domain" description="GGDEF" evidence="9">
    <location>
        <begin position="451"/>
        <end position="584"/>
    </location>
</feature>
<dbReference type="CDD" id="cd01949">
    <property type="entry name" value="GGDEF"/>
    <property type="match status" value="1"/>
</dbReference>
<dbReference type="PROSITE" id="PS50112">
    <property type="entry name" value="PAS"/>
    <property type="match status" value="1"/>
</dbReference>
<accession>A0A1J5SJN8</accession>
<feature type="transmembrane region" description="Helical" evidence="6">
    <location>
        <begin position="267"/>
        <end position="287"/>
    </location>
</feature>
<feature type="transmembrane region" description="Helical" evidence="6">
    <location>
        <begin position="70"/>
        <end position="92"/>
    </location>
</feature>
<dbReference type="Gene3D" id="3.30.450.20">
    <property type="entry name" value="PAS domain"/>
    <property type="match status" value="1"/>
</dbReference>
<dbReference type="PANTHER" id="PTHR46663">
    <property type="entry name" value="DIGUANYLATE CYCLASE DGCT-RELATED"/>
    <property type="match status" value="1"/>
</dbReference>
<dbReference type="InterPro" id="IPR035965">
    <property type="entry name" value="PAS-like_dom_sf"/>
</dbReference>
<comment type="subcellular location">
    <subcellularLocation>
        <location evidence="1">Cell membrane</location>
        <topology evidence="1">Multi-pass membrane protein</topology>
    </subcellularLocation>
</comment>
<feature type="transmembrane region" description="Helical" evidence="6">
    <location>
        <begin position="181"/>
        <end position="204"/>
    </location>
</feature>
<evidence type="ECO:0000256" key="6">
    <source>
        <dbReference type="SAM" id="Phobius"/>
    </source>
</evidence>
<dbReference type="NCBIfam" id="TIGR00254">
    <property type="entry name" value="GGDEF"/>
    <property type="match status" value="1"/>
</dbReference>
<evidence type="ECO:0000256" key="5">
    <source>
        <dbReference type="ARBA" id="ARBA00023136"/>
    </source>
</evidence>
<dbReference type="CDD" id="cd00130">
    <property type="entry name" value="PAS"/>
    <property type="match status" value="1"/>
</dbReference>
<dbReference type="Pfam" id="PF13426">
    <property type="entry name" value="PAS_9"/>
    <property type="match status" value="1"/>
</dbReference>
<protein>
    <submittedName>
        <fullName evidence="10">Cyclic di-GMP phosphodiesterase Gmr</fullName>
        <ecNumber evidence="10">3.1.4.52</ecNumber>
    </submittedName>
</protein>
<dbReference type="InterPro" id="IPR000700">
    <property type="entry name" value="PAS-assoc_C"/>
</dbReference>
<keyword evidence="4 6" id="KW-1133">Transmembrane helix</keyword>
<evidence type="ECO:0000259" key="8">
    <source>
        <dbReference type="PROSITE" id="PS50113"/>
    </source>
</evidence>
<evidence type="ECO:0000259" key="7">
    <source>
        <dbReference type="PROSITE" id="PS50112"/>
    </source>
</evidence>
<evidence type="ECO:0000256" key="3">
    <source>
        <dbReference type="ARBA" id="ARBA00022692"/>
    </source>
</evidence>
<dbReference type="PANTHER" id="PTHR46663:SF3">
    <property type="entry name" value="SLL0267 PROTEIN"/>
    <property type="match status" value="1"/>
</dbReference>
<gene>
    <name evidence="10" type="primary">gmr_82</name>
    <name evidence="10" type="ORF">GALL_137300</name>
</gene>
<dbReference type="InterPro" id="IPR007895">
    <property type="entry name" value="MASE1"/>
</dbReference>
<feature type="domain" description="PAC" evidence="8">
    <location>
        <begin position="367"/>
        <end position="419"/>
    </location>
</feature>